<comment type="caution">
    <text evidence="3">The sequence shown here is derived from an EMBL/GenBank/DDBJ whole genome shotgun (WGS) entry which is preliminary data.</text>
</comment>
<dbReference type="InterPro" id="IPR003010">
    <property type="entry name" value="C-N_Hydrolase"/>
</dbReference>
<dbReference type="Pfam" id="PF00795">
    <property type="entry name" value="CN_hydrolase"/>
    <property type="match status" value="1"/>
</dbReference>
<name>A0A5T1MBD7_CAMJU</name>
<dbReference type="InterPro" id="IPR036526">
    <property type="entry name" value="C-N_Hydrolase_sf"/>
</dbReference>
<dbReference type="GO" id="GO:0050126">
    <property type="term" value="F:N-carbamoylputrescine amidase activity"/>
    <property type="evidence" value="ECO:0007669"/>
    <property type="project" value="TreeGrafter"/>
</dbReference>
<dbReference type="Gene3D" id="3.60.110.10">
    <property type="entry name" value="Carbon-nitrogen hydrolase"/>
    <property type="match status" value="1"/>
</dbReference>
<dbReference type="CDD" id="cd07197">
    <property type="entry name" value="nitrilase"/>
    <property type="match status" value="1"/>
</dbReference>
<evidence type="ECO:0000256" key="1">
    <source>
        <dbReference type="ARBA" id="ARBA00022801"/>
    </source>
</evidence>
<organism evidence="3">
    <name type="scientific">Campylobacter jejuni</name>
    <dbReference type="NCBI Taxonomy" id="197"/>
    <lineage>
        <taxon>Bacteria</taxon>
        <taxon>Pseudomonadati</taxon>
        <taxon>Campylobacterota</taxon>
        <taxon>Epsilonproteobacteria</taxon>
        <taxon>Campylobacterales</taxon>
        <taxon>Campylobacteraceae</taxon>
        <taxon>Campylobacter</taxon>
    </lineage>
</organism>
<dbReference type="EMBL" id="AACMNR010000007">
    <property type="protein sequence ID" value="EAL2367336.1"/>
    <property type="molecule type" value="Genomic_DNA"/>
</dbReference>
<sequence length="273" mass="32054">MSKIAALQFPTLALSESRLDYYLKASKDNGTNLVVLGEYVINSFFTELLHMPKNMIKEQSEAKKESLIKLAKKYELEIIAPYVSVEAKSYKKLCLKVTPNGVKSYEQQILMPYEHWNEEKFFSNKTPSELKIFTFNYEKLKCTLLFGFETHFDIFWQQIMAKKIDLVIVPSACTFESKQRWEELLKTRAFLNSTSILRVNRIGKTKDEWNFYGDTLFINAFGEIESKLGSEEEMLIIEPKKSDEARKLWGFDKILKNFKKGEYEKNFTSNFYF</sequence>
<gene>
    <name evidence="3" type="ORF">FDR90_03500</name>
</gene>
<keyword evidence="1 3" id="KW-0378">Hydrolase</keyword>
<accession>A0A5T1MBD7</accession>
<evidence type="ECO:0000313" key="3">
    <source>
        <dbReference type="EMBL" id="EAL2367336.1"/>
    </source>
</evidence>
<reference evidence="3" key="1">
    <citation type="submission" date="2019-05" db="EMBL/GenBank/DDBJ databases">
        <authorList>
            <consortium name="PulseNet: The National Subtyping Network for Foodborne Disease Surveillance"/>
            <person name="Tarr C.L."/>
            <person name="Trees E."/>
            <person name="Katz L.S."/>
            <person name="Carleton-Romer H.A."/>
            <person name="Stroika S."/>
            <person name="Kucerova Z."/>
            <person name="Roache K.F."/>
            <person name="Sabol A.L."/>
            <person name="Besser J."/>
            <person name="Gerner-Smidt P."/>
        </authorList>
    </citation>
    <scope>NUCLEOTIDE SEQUENCE</scope>
    <source>
        <strain evidence="3">PNUSAC009286</strain>
    </source>
</reference>
<dbReference type="PANTHER" id="PTHR43674">
    <property type="entry name" value="NITRILASE C965.09-RELATED"/>
    <property type="match status" value="1"/>
</dbReference>
<protein>
    <submittedName>
        <fullName evidence="3">Carbon-nitrogen hydrolase family protein</fullName>
    </submittedName>
</protein>
<dbReference type="InterPro" id="IPR050345">
    <property type="entry name" value="Aliph_Amidase/BUP"/>
</dbReference>
<dbReference type="GO" id="GO:0033388">
    <property type="term" value="P:putrescine biosynthetic process from arginine"/>
    <property type="evidence" value="ECO:0007669"/>
    <property type="project" value="TreeGrafter"/>
</dbReference>
<proteinExistence type="predicted"/>
<feature type="domain" description="CN hydrolase" evidence="2">
    <location>
        <begin position="22"/>
        <end position="237"/>
    </location>
</feature>
<dbReference type="AlphaFoldDB" id="A0A5T1MBD7"/>
<evidence type="ECO:0000259" key="2">
    <source>
        <dbReference type="Pfam" id="PF00795"/>
    </source>
</evidence>
<dbReference type="SUPFAM" id="SSF56317">
    <property type="entry name" value="Carbon-nitrogen hydrolase"/>
    <property type="match status" value="1"/>
</dbReference>
<dbReference type="PANTHER" id="PTHR43674:SF2">
    <property type="entry name" value="BETA-UREIDOPROPIONASE"/>
    <property type="match status" value="1"/>
</dbReference>